<feature type="region of interest" description="Disordered" evidence="1">
    <location>
        <begin position="1"/>
        <end position="81"/>
    </location>
</feature>
<dbReference type="EMBL" id="MU853402">
    <property type="protein sequence ID" value="KAK4137256.1"/>
    <property type="molecule type" value="Genomic_DNA"/>
</dbReference>
<organism evidence="2 3">
    <name type="scientific">Trichocladium antarcticum</name>
    <dbReference type="NCBI Taxonomy" id="1450529"/>
    <lineage>
        <taxon>Eukaryota</taxon>
        <taxon>Fungi</taxon>
        <taxon>Dikarya</taxon>
        <taxon>Ascomycota</taxon>
        <taxon>Pezizomycotina</taxon>
        <taxon>Sordariomycetes</taxon>
        <taxon>Sordariomycetidae</taxon>
        <taxon>Sordariales</taxon>
        <taxon>Chaetomiaceae</taxon>
        <taxon>Trichocladium</taxon>
    </lineage>
</organism>
<proteinExistence type="predicted"/>
<evidence type="ECO:0000256" key="1">
    <source>
        <dbReference type="SAM" id="MobiDB-lite"/>
    </source>
</evidence>
<protein>
    <submittedName>
        <fullName evidence="2">Uncharacterized protein</fullName>
    </submittedName>
</protein>
<feature type="compositionally biased region" description="Low complexity" evidence="1">
    <location>
        <begin position="29"/>
        <end position="58"/>
    </location>
</feature>
<reference evidence="2" key="1">
    <citation type="journal article" date="2023" name="Mol. Phylogenet. Evol.">
        <title>Genome-scale phylogeny and comparative genomics of the fungal order Sordariales.</title>
        <authorList>
            <person name="Hensen N."/>
            <person name="Bonometti L."/>
            <person name="Westerberg I."/>
            <person name="Brannstrom I.O."/>
            <person name="Guillou S."/>
            <person name="Cros-Aarteil S."/>
            <person name="Calhoun S."/>
            <person name="Haridas S."/>
            <person name="Kuo A."/>
            <person name="Mondo S."/>
            <person name="Pangilinan J."/>
            <person name="Riley R."/>
            <person name="LaButti K."/>
            <person name="Andreopoulos B."/>
            <person name="Lipzen A."/>
            <person name="Chen C."/>
            <person name="Yan M."/>
            <person name="Daum C."/>
            <person name="Ng V."/>
            <person name="Clum A."/>
            <person name="Steindorff A."/>
            <person name="Ohm R.A."/>
            <person name="Martin F."/>
            <person name="Silar P."/>
            <person name="Natvig D.O."/>
            <person name="Lalanne C."/>
            <person name="Gautier V."/>
            <person name="Ament-Velasquez S.L."/>
            <person name="Kruys A."/>
            <person name="Hutchinson M.I."/>
            <person name="Powell A.J."/>
            <person name="Barry K."/>
            <person name="Miller A.N."/>
            <person name="Grigoriev I.V."/>
            <person name="Debuchy R."/>
            <person name="Gladieux P."/>
            <person name="Hiltunen Thoren M."/>
            <person name="Johannesson H."/>
        </authorList>
    </citation>
    <scope>NUCLEOTIDE SEQUENCE</scope>
    <source>
        <strain evidence="2">CBS 123565</strain>
    </source>
</reference>
<gene>
    <name evidence="2" type="ORF">BT67DRAFT_431612</name>
</gene>
<feature type="compositionally biased region" description="Low complexity" evidence="1">
    <location>
        <begin position="66"/>
        <end position="76"/>
    </location>
</feature>
<dbReference type="Proteomes" id="UP001304895">
    <property type="component" value="Unassembled WGS sequence"/>
</dbReference>
<evidence type="ECO:0000313" key="3">
    <source>
        <dbReference type="Proteomes" id="UP001304895"/>
    </source>
</evidence>
<evidence type="ECO:0000313" key="2">
    <source>
        <dbReference type="EMBL" id="KAK4137256.1"/>
    </source>
</evidence>
<keyword evidence="3" id="KW-1185">Reference proteome</keyword>
<name>A0AAN6ZH11_9PEZI</name>
<dbReference type="AlphaFoldDB" id="A0AAN6ZH11"/>
<accession>A0AAN6ZH11</accession>
<reference evidence="2" key="2">
    <citation type="submission" date="2023-05" db="EMBL/GenBank/DDBJ databases">
        <authorList>
            <consortium name="Lawrence Berkeley National Laboratory"/>
            <person name="Steindorff A."/>
            <person name="Hensen N."/>
            <person name="Bonometti L."/>
            <person name="Westerberg I."/>
            <person name="Brannstrom I.O."/>
            <person name="Guillou S."/>
            <person name="Cros-Aarteil S."/>
            <person name="Calhoun S."/>
            <person name="Haridas S."/>
            <person name="Kuo A."/>
            <person name="Mondo S."/>
            <person name="Pangilinan J."/>
            <person name="Riley R."/>
            <person name="Labutti K."/>
            <person name="Andreopoulos B."/>
            <person name="Lipzen A."/>
            <person name="Chen C."/>
            <person name="Yanf M."/>
            <person name="Daum C."/>
            <person name="Ng V."/>
            <person name="Clum A."/>
            <person name="Ohm R."/>
            <person name="Martin F."/>
            <person name="Silar P."/>
            <person name="Natvig D."/>
            <person name="Lalanne C."/>
            <person name="Gautier V."/>
            <person name="Ament-Velasquez S.L."/>
            <person name="Kruys A."/>
            <person name="Hutchinson M.I."/>
            <person name="Powell A.J."/>
            <person name="Barry K."/>
            <person name="Miller A.N."/>
            <person name="Grigoriev I.V."/>
            <person name="Debuchy R."/>
            <person name="Gladieux P."/>
            <person name="Thoren M.H."/>
            <person name="Johannesson H."/>
        </authorList>
    </citation>
    <scope>NUCLEOTIDE SEQUENCE</scope>
    <source>
        <strain evidence="2">CBS 123565</strain>
    </source>
</reference>
<comment type="caution">
    <text evidence="2">The sequence shown here is derived from an EMBL/GenBank/DDBJ whole genome shotgun (WGS) entry which is preliminary data.</text>
</comment>
<sequence>MDASSRGPAPSPLRIGPFRANDAVPVPRTPGSAGSGTSSAFPGDDCASPASASSSAAPLMWDRKGSLGPASPGSSATRPALQRKVNANSYCGRHSDEFLFGGKGLGDLWKAVTTKK</sequence>